<keyword evidence="3" id="KW-1185">Reference proteome</keyword>
<dbReference type="Gene3D" id="3.40.50.360">
    <property type="match status" value="1"/>
</dbReference>
<accession>A0A1G9LU66</accession>
<dbReference type="InterPro" id="IPR029039">
    <property type="entry name" value="Flavoprotein-like_sf"/>
</dbReference>
<feature type="domain" description="Flavodoxin-like" evidence="1">
    <location>
        <begin position="4"/>
        <end position="152"/>
    </location>
</feature>
<protein>
    <submittedName>
        <fullName evidence="2">NAD(P)H dehydrogenase (Quinone)</fullName>
    </submittedName>
</protein>
<dbReference type="InterPro" id="IPR008254">
    <property type="entry name" value="Flavodoxin/NO_synth"/>
</dbReference>
<reference evidence="2 3" key="1">
    <citation type="submission" date="2016-10" db="EMBL/GenBank/DDBJ databases">
        <authorList>
            <person name="de Groot N.N."/>
        </authorList>
    </citation>
    <scope>NUCLEOTIDE SEQUENCE [LARGE SCALE GENOMIC DNA]</scope>
    <source>
        <strain evidence="2 3">SLAS-1</strain>
    </source>
</reference>
<name>A0A1G9LU66_9FIRM</name>
<dbReference type="InterPro" id="IPR001226">
    <property type="entry name" value="Flavodoxin_CS"/>
</dbReference>
<gene>
    <name evidence="2" type="ORF">SAMN04488692_10713</name>
</gene>
<proteinExistence type="predicted"/>
<evidence type="ECO:0000259" key="1">
    <source>
        <dbReference type="PROSITE" id="PS50902"/>
    </source>
</evidence>
<sequence length="158" mass="16655">MSSVAVIYFSKTGNTEAMAEAVRAGMEEYEGDVEVELASVAEFDPADLTEYEGIILGSPTYYGIVAAPMKEFLDESISVHGDLSGKYGAAFASCGIEGGGSETTCLTLVKAMMVHGMTVKGFHDIGHYGPVSVGEPGADKKEECRQVGREIATIVAED</sequence>
<dbReference type="PANTHER" id="PTHR30546:SF57">
    <property type="entry name" value="FLAVODOXIN FAMILY PROTEIN"/>
    <property type="match status" value="1"/>
</dbReference>
<organism evidence="2 3">
    <name type="scientific">Halarsenatibacter silvermanii</name>
    <dbReference type="NCBI Taxonomy" id="321763"/>
    <lineage>
        <taxon>Bacteria</taxon>
        <taxon>Bacillati</taxon>
        <taxon>Bacillota</taxon>
        <taxon>Clostridia</taxon>
        <taxon>Halanaerobiales</taxon>
        <taxon>Halarsenatibacteraceae</taxon>
        <taxon>Halarsenatibacter</taxon>
    </lineage>
</organism>
<evidence type="ECO:0000313" key="2">
    <source>
        <dbReference type="EMBL" id="SDL65560.1"/>
    </source>
</evidence>
<dbReference type="GO" id="GO:0010181">
    <property type="term" value="F:FMN binding"/>
    <property type="evidence" value="ECO:0007669"/>
    <property type="project" value="InterPro"/>
</dbReference>
<dbReference type="Proteomes" id="UP000199476">
    <property type="component" value="Unassembled WGS sequence"/>
</dbReference>
<dbReference type="PROSITE" id="PS50902">
    <property type="entry name" value="FLAVODOXIN_LIKE"/>
    <property type="match status" value="1"/>
</dbReference>
<dbReference type="PANTHER" id="PTHR30546">
    <property type="entry name" value="FLAVODOXIN-RELATED PROTEIN WRBA-RELATED"/>
    <property type="match status" value="1"/>
</dbReference>
<dbReference type="Pfam" id="PF00258">
    <property type="entry name" value="Flavodoxin_1"/>
    <property type="match status" value="1"/>
</dbReference>
<dbReference type="GO" id="GO:0009055">
    <property type="term" value="F:electron transfer activity"/>
    <property type="evidence" value="ECO:0007669"/>
    <property type="project" value="InterPro"/>
</dbReference>
<dbReference type="GO" id="GO:0003955">
    <property type="term" value="F:NAD(P)H dehydrogenase (quinone) activity"/>
    <property type="evidence" value="ECO:0007669"/>
    <property type="project" value="TreeGrafter"/>
</dbReference>
<dbReference type="STRING" id="321763.SAMN04488692_10713"/>
<dbReference type="OrthoDB" id="9801479at2"/>
<evidence type="ECO:0000313" key="3">
    <source>
        <dbReference type="Proteomes" id="UP000199476"/>
    </source>
</evidence>
<dbReference type="EMBL" id="FNGO01000007">
    <property type="protein sequence ID" value="SDL65560.1"/>
    <property type="molecule type" value="Genomic_DNA"/>
</dbReference>
<dbReference type="RefSeq" id="WP_089759279.1">
    <property type="nucleotide sequence ID" value="NZ_FNGO01000007.1"/>
</dbReference>
<dbReference type="GO" id="GO:0016020">
    <property type="term" value="C:membrane"/>
    <property type="evidence" value="ECO:0007669"/>
    <property type="project" value="TreeGrafter"/>
</dbReference>
<dbReference type="AlphaFoldDB" id="A0A1G9LU66"/>
<dbReference type="PROSITE" id="PS00201">
    <property type="entry name" value="FLAVODOXIN"/>
    <property type="match status" value="1"/>
</dbReference>
<dbReference type="SUPFAM" id="SSF52218">
    <property type="entry name" value="Flavoproteins"/>
    <property type="match status" value="1"/>
</dbReference>